<proteinExistence type="predicted"/>
<dbReference type="Gene3D" id="2.60.120.10">
    <property type="entry name" value="Jelly Rolls"/>
    <property type="match status" value="1"/>
</dbReference>
<accession>A0A813IZI0</accession>
<evidence type="ECO:0000313" key="1">
    <source>
        <dbReference type="EMBL" id="CAE8658987.1"/>
    </source>
</evidence>
<protein>
    <recommendedName>
        <fullName evidence="3">Cyclic nucleotide-binding domain-containing protein</fullName>
    </recommendedName>
</protein>
<sequence length="190" mass="21838">AGTVVAQAGMPIERRVLVLASGKMVQTRHGEQIGEVEPGDFWNEFQLLERSRRTGAVHKVSTSFSCKSNVIEWETSVLSEYLINRPELRQKLQELWAEGLNLKLDRRNAHANERAYVDILRGILCKGVVGETEFAFLKHVRKVHDIPEHCHVDALHELGYTEPEFVALVAKSRRPWWLRWLNLEGRVTFS</sequence>
<feature type="non-terminal residue" evidence="1">
    <location>
        <position position="1"/>
    </location>
</feature>
<evidence type="ECO:0000313" key="2">
    <source>
        <dbReference type="Proteomes" id="UP000626109"/>
    </source>
</evidence>
<gene>
    <name evidence="1" type="ORF">PGLA2088_LOCUS13643</name>
</gene>
<dbReference type="Proteomes" id="UP000626109">
    <property type="component" value="Unassembled WGS sequence"/>
</dbReference>
<evidence type="ECO:0008006" key="3">
    <source>
        <dbReference type="Google" id="ProtNLM"/>
    </source>
</evidence>
<organism evidence="1 2">
    <name type="scientific">Polarella glacialis</name>
    <name type="common">Dinoflagellate</name>
    <dbReference type="NCBI Taxonomy" id="89957"/>
    <lineage>
        <taxon>Eukaryota</taxon>
        <taxon>Sar</taxon>
        <taxon>Alveolata</taxon>
        <taxon>Dinophyceae</taxon>
        <taxon>Suessiales</taxon>
        <taxon>Suessiaceae</taxon>
        <taxon>Polarella</taxon>
    </lineage>
</organism>
<feature type="non-terminal residue" evidence="1">
    <location>
        <position position="190"/>
    </location>
</feature>
<dbReference type="InterPro" id="IPR014710">
    <property type="entry name" value="RmlC-like_jellyroll"/>
</dbReference>
<dbReference type="AlphaFoldDB" id="A0A813IZI0"/>
<name>A0A813IZI0_POLGL</name>
<reference evidence="1" key="1">
    <citation type="submission" date="2021-02" db="EMBL/GenBank/DDBJ databases">
        <authorList>
            <person name="Dougan E. K."/>
            <person name="Rhodes N."/>
            <person name="Thang M."/>
            <person name="Chan C."/>
        </authorList>
    </citation>
    <scope>NUCLEOTIDE SEQUENCE</scope>
</reference>
<dbReference type="EMBL" id="CAJNNW010016381">
    <property type="protein sequence ID" value="CAE8658987.1"/>
    <property type="molecule type" value="Genomic_DNA"/>
</dbReference>
<comment type="caution">
    <text evidence="1">The sequence shown here is derived from an EMBL/GenBank/DDBJ whole genome shotgun (WGS) entry which is preliminary data.</text>
</comment>